<reference evidence="3" key="1">
    <citation type="journal article" date="2017" name="Nat. Ecol. Evol.">
        <title>Genome expansion and lineage-specific genetic innovations in the forest pathogenic fungi Armillaria.</title>
        <authorList>
            <person name="Sipos G."/>
            <person name="Prasanna A.N."/>
            <person name="Walter M.C."/>
            <person name="O'Connor E."/>
            <person name="Balint B."/>
            <person name="Krizsan K."/>
            <person name="Kiss B."/>
            <person name="Hess J."/>
            <person name="Varga T."/>
            <person name="Slot J."/>
            <person name="Riley R."/>
            <person name="Boka B."/>
            <person name="Rigling D."/>
            <person name="Barry K."/>
            <person name="Lee J."/>
            <person name="Mihaltcheva S."/>
            <person name="LaButti K."/>
            <person name="Lipzen A."/>
            <person name="Waldron R."/>
            <person name="Moloney N.M."/>
            <person name="Sperisen C."/>
            <person name="Kredics L."/>
            <person name="Vagvoelgyi C."/>
            <person name="Patrignani A."/>
            <person name="Fitzpatrick D."/>
            <person name="Nagy I."/>
            <person name="Doyle S."/>
            <person name="Anderson J.B."/>
            <person name="Grigoriev I.V."/>
            <person name="Gueldener U."/>
            <person name="Muensterkoetter M."/>
            <person name="Nagy L.G."/>
        </authorList>
    </citation>
    <scope>NUCLEOTIDE SEQUENCE [LARGE SCALE GENOMIC DNA]</scope>
    <source>
        <strain evidence="3">28-4</strain>
    </source>
</reference>
<accession>A0A2H3B4A9</accession>
<gene>
    <name evidence="2" type="ORF">ARMSODRAFT_1090023</name>
</gene>
<proteinExistence type="predicted"/>
<dbReference type="STRING" id="1076256.A0A2H3B4A9"/>
<dbReference type="EMBL" id="KZ293481">
    <property type="protein sequence ID" value="PBK60838.1"/>
    <property type="molecule type" value="Genomic_DNA"/>
</dbReference>
<feature type="transmembrane region" description="Helical" evidence="1">
    <location>
        <begin position="105"/>
        <end position="126"/>
    </location>
</feature>
<feature type="transmembrane region" description="Helical" evidence="1">
    <location>
        <begin position="177"/>
        <end position="200"/>
    </location>
</feature>
<name>A0A2H3B4A9_9AGAR</name>
<feature type="transmembrane region" description="Helical" evidence="1">
    <location>
        <begin position="64"/>
        <end position="85"/>
    </location>
</feature>
<feature type="transmembrane region" description="Helical" evidence="1">
    <location>
        <begin position="220"/>
        <end position="242"/>
    </location>
</feature>
<evidence type="ECO:0000313" key="2">
    <source>
        <dbReference type="EMBL" id="PBK60838.1"/>
    </source>
</evidence>
<keyword evidence="1" id="KW-0812">Transmembrane</keyword>
<dbReference type="Proteomes" id="UP000218334">
    <property type="component" value="Unassembled WGS sequence"/>
</dbReference>
<evidence type="ECO:0000256" key="1">
    <source>
        <dbReference type="SAM" id="Phobius"/>
    </source>
</evidence>
<sequence>MTIQTNIPPDLTDMDRVDILQNLDALLQSMILLSLLYGIYTGIVAITLGNILMSKSRSIQQAMIAVLILLHVLTTIDFAINWSQISSAFVNNGQSFWTSYVFYDVTVSEIISLVGGIISTICTVLADSTIIWRCWIVWGQRWLIILLPVLFLLSAMASKVTAIYKQYITGSEFILGFVLYSSFILATTLWCTLLIVYRIISVAWAGNQAGNGLRAYRHAIEILIESSALYSMSLILYTAFYACGDLSSLYLDSFAGIARVIAPTLLVGRVAAGHARPDDSWQGSVISGSIHFGTHSRGQNSQQDSMMSSNFEAQAAEQNIDDEYGHPTMMDFQEDLVNKGSVHEDSHKALQERVEDGGDINSKDVVHGDDIEAQLNGSEDAPTAVLVIQRD</sequence>
<protein>
    <submittedName>
        <fullName evidence="2">Uncharacterized protein</fullName>
    </submittedName>
</protein>
<feature type="transmembrane region" description="Helical" evidence="1">
    <location>
        <begin position="138"/>
        <end position="157"/>
    </location>
</feature>
<keyword evidence="3" id="KW-1185">Reference proteome</keyword>
<dbReference type="AlphaFoldDB" id="A0A2H3B4A9"/>
<organism evidence="2 3">
    <name type="scientific">Armillaria solidipes</name>
    <dbReference type="NCBI Taxonomy" id="1076256"/>
    <lineage>
        <taxon>Eukaryota</taxon>
        <taxon>Fungi</taxon>
        <taxon>Dikarya</taxon>
        <taxon>Basidiomycota</taxon>
        <taxon>Agaricomycotina</taxon>
        <taxon>Agaricomycetes</taxon>
        <taxon>Agaricomycetidae</taxon>
        <taxon>Agaricales</taxon>
        <taxon>Marasmiineae</taxon>
        <taxon>Physalacriaceae</taxon>
        <taxon>Armillaria</taxon>
    </lineage>
</organism>
<evidence type="ECO:0000313" key="3">
    <source>
        <dbReference type="Proteomes" id="UP000218334"/>
    </source>
</evidence>
<keyword evidence="1" id="KW-1133">Transmembrane helix</keyword>
<feature type="transmembrane region" description="Helical" evidence="1">
    <location>
        <begin position="30"/>
        <end position="52"/>
    </location>
</feature>
<keyword evidence="1" id="KW-0472">Membrane</keyword>